<gene>
    <name evidence="2" type="ORF">AY601_1399</name>
</gene>
<dbReference type="CDD" id="cd03024">
    <property type="entry name" value="DsbA_FrnE"/>
    <property type="match status" value="1"/>
</dbReference>
<dbReference type="RefSeq" id="WP_068398365.1">
    <property type="nucleotide sequence ID" value="NZ_CP014504.1"/>
</dbReference>
<dbReference type="SUPFAM" id="SSF52833">
    <property type="entry name" value="Thioredoxin-like"/>
    <property type="match status" value="1"/>
</dbReference>
<evidence type="ECO:0000313" key="2">
    <source>
        <dbReference type="EMBL" id="AMP98316.1"/>
    </source>
</evidence>
<dbReference type="Proteomes" id="UP000071561">
    <property type="component" value="Chromosome"/>
</dbReference>
<dbReference type="Gene3D" id="3.40.30.10">
    <property type="entry name" value="Glutaredoxin"/>
    <property type="match status" value="1"/>
</dbReference>
<reference evidence="2 3" key="1">
    <citation type="submission" date="2016-03" db="EMBL/GenBank/DDBJ databases">
        <title>Complete genome sequence of Pedobacter cryoconitis PAMC 27485.</title>
        <authorList>
            <person name="Lee J."/>
            <person name="Kim O.-S."/>
        </authorList>
    </citation>
    <scope>NUCLEOTIDE SEQUENCE [LARGE SCALE GENOMIC DNA]</scope>
    <source>
        <strain evidence="2 3">PAMC 27485</strain>
    </source>
</reference>
<keyword evidence="3" id="KW-1185">Reference proteome</keyword>
<protein>
    <submittedName>
        <fullName evidence="2">DSBA oxidoreductase</fullName>
    </submittedName>
</protein>
<dbReference type="AlphaFoldDB" id="A0A127VAD1"/>
<sequence length="218" mass="24408">MKVDIWSDVNCPFCYIGKRKFELALEQFEHKDEVEVEWHSFELDPNAETKPGLNAYDHLAEKKGQTREWSVQMHKQVVGAAAEVGLKFDFDQVVIANSFNAHRLIQLAKTKGLDNEIEEQLFIAHFTEGKNIDDSTILIETGKAAGLDQADIEALLSDTTFTEEVRADEQIAQQIGISGVPFFIINQKLAVSGAQPPATFLGALEQAWTTRISEEQQS</sequence>
<dbReference type="KEGG" id="pcm:AY601_1399"/>
<dbReference type="Pfam" id="PF01323">
    <property type="entry name" value="DSBA"/>
    <property type="match status" value="1"/>
</dbReference>
<dbReference type="InterPro" id="IPR036249">
    <property type="entry name" value="Thioredoxin-like_sf"/>
</dbReference>
<dbReference type="GO" id="GO:0016491">
    <property type="term" value="F:oxidoreductase activity"/>
    <property type="evidence" value="ECO:0007669"/>
    <property type="project" value="InterPro"/>
</dbReference>
<evidence type="ECO:0000313" key="3">
    <source>
        <dbReference type="Proteomes" id="UP000071561"/>
    </source>
</evidence>
<organism evidence="2 3">
    <name type="scientific">Pedobacter cryoconitis</name>
    <dbReference type="NCBI Taxonomy" id="188932"/>
    <lineage>
        <taxon>Bacteria</taxon>
        <taxon>Pseudomonadati</taxon>
        <taxon>Bacteroidota</taxon>
        <taxon>Sphingobacteriia</taxon>
        <taxon>Sphingobacteriales</taxon>
        <taxon>Sphingobacteriaceae</taxon>
        <taxon>Pedobacter</taxon>
    </lineage>
</organism>
<dbReference type="InterPro" id="IPR001853">
    <property type="entry name" value="DSBA-like_thioredoxin_dom"/>
</dbReference>
<proteinExistence type="predicted"/>
<dbReference type="PATRIC" id="fig|188932.3.peg.1456"/>
<dbReference type="PANTHER" id="PTHR13887">
    <property type="entry name" value="GLUTATHIONE S-TRANSFERASE KAPPA"/>
    <property type="match status" value="1"/>
</dbReference>
<dbReference type="OrthoDB" id="9799122at2"/>
<feature type="domain" description="DSBA-like thioredoxin" evidence="1">
    <location>
        <begin position="3"/>
        <end position="204"/>
    </location>
</feature>
<dbReference type="EMBL" id="CP014504">
    <property type="protein sequence ID" value="AMP98316.1"/>
    <property type="molecule type" value="Genomic_DNA"/>
</dbReference>
<dbReference type="PANTHER" id="PTHR13887:SF41">
    <property type="entry name" value="THIOREDOXIN SUPERFAMILY PROTEIN"/>
    <property type="match status" value="1"/>
</dbReference>
<accession>A0A127VAD1</accession>
<evidence type="ECO:0000259" key="1">
    <source>
        <dbReference type="Pfam" id="PF01323"/>
    </source>
</evidence>
<name>A0A127VAD1_9SPHI</name>